<keyword evidence="6" id="KW-1185">Reference proteome</keyword>
<dbReference type="EMBL" id="ML978959">
    <property type="protein sequence ID" value="KAF1932030.1"/>
    <property type="molecule type" value="Genomic_DNA"/>
</dbReference>
<organism evidence="5 6">
    <name type="scientific">Didymella exigua CBS 183.55</name>
    <dbReference type="NCBI Taxonomy" id="1150837"/>
    <lineage>
        <taxon>Eukaryota</taxon>
        <taxon>Fungi</taxon>
        <taxon>Dikarya</taxon>
        <taxon>Ascomycota</taxon>
        <taxon>Pezizomycotina</taxon>
        <taxon>Dothideomycetes</taxon>
        <taxon>Pleosporomycetidae</taxon>
        <taxon>Pleosporales</taxon>
        <taxon>Pleosporineae</taxon>
        <taxon>Didymellaceae</taxon>
        <taxon>Didymella</taxon>
    </lineage>
</organism>
<dbReference type="SUPFAM" id="SSF48403">
    <property type="entry name" value="Ankyrin repeat"/>
    <property type="match status" value="1"/>
</dbReference>
<dbReference type="Pfam" id="PF12796">
    <property type="entry name" value="Ank_2"/>
    <property type="match status" value="1"/>
</dbReference>
<evidence type="ECO:0000313" key="5">
    <source>
        <dbReference type="EMBL" id="KAF1932030.1"/>
    </source>
</evidence>
<feature type="repeat" description="ANK" evidence="3">
    <location>
        <begin position="457"/>
        <end position="489"/>
    </location>
</feature>
<sequence length="623" mass="69308">MASKAPGIPIGRQRHSITKRASSSQQNDHEPMPHAIENNDSGDDLEVDLAKAALATGTTAFEAQKWMEAESLLEEARRVLETLPKERRTFCDIFDLHFKMSICTYYTQDHATAEEALISLSQHELTSDVQQERMCEAMHLLSQLHIRMGRVDIAKEECKGTLQTRRRLLGKLSDASFESMALMAHICVLLDDRALAKTYLAMISEERREIILKRLGMSLGMGMGHLDFSTIMYSQPLETTLSVTKRESSQHAVPSAAVTTADQSWYRLPPAVAHSPAPSRSSIATSVSSPNFWQSPPRNMSEEASPRLQQVGWNTPPSSTAGTFEAVAIINPRIAQNTTVGRAGTPSTTVNELDIREQRHMQSSIPSKPLSRKDILEKVGCQPRDNIERVVCKGDQQGLAKLLDKKKGFWRGSLRKHFRPERVTALHFAALFGEVDMARHLIATNFNVNEVPFGYSTSLTPLHFALGARQVEMVRFLIANGAEPVEPDTWSTLASQLMTRSWLLKTLSDSEKDGVADCIIAILEVLLTAGWQINLPHGKVKDTVLHQAVAFWTGSYKMDLEVRMAVTQFLCSKGADPFRKNSDGVTAWDIASEKGHQNLLRLLDDTGRRTDAVSMERVELPGN</sequence>
<evidence type="ECO:0000313" key="6">
    <source>
        <dbReference type="Proteomes" id="UP000800082"/>
    </source>
</evidence>
<dbReference type="Gene3D" id="1.25.40.20">
    <property type="entry name" value="Ankyrin repeat-containing domain"/>
    <property type="match status" value="2"/>
</dbReference>
<dbReference type="PANTHER" id="PTHR24171">
    <property type="entry name" value="ANKYRIN REPEAT DOMAIN-CONTAINING PROTEIN 39-RELATED"/>
    <property type="match status" value="1"/>
</dbReference>
<evidence type="ECO:0000256" key="1">
    <source>
        <dbReference type="ARBA" id="ARBA00022737"/>
    </source>
</evidence>
<dbReference type="AlphaFoldDB" id="A0A6A5RXF8"/>
<keyword evidence="1" id="KW-0677">Repeat</keyword>
<accession>A0A6A5RXF8</accession>
<dbReference type="PROSITE" id="PS50088">
    <property type="entry name" value="ANK_REPEAT"/>
    <property type="match status" value="1"/>
</dbReference>
<keyword evidence="2 3" id="KW-0040">ANK repeat</keyword>
<dbReference type="InterPro" id="IPR036770">
    <property type="entry name" value="Ankyrin_rpt-contain_sf"/>
</dbReference>
<feature type="region of interest" description="Disordered" evidence="4">
    <location>
        <begin position="276"/>
        <end position="308"/>
    </location>
</feature>
<evidence type="ECO:0000256" key="2">
    <source>
        <dbReference type="ARBA" id="ARBA00023043"/>
    </source>
</evidence>
<dbReference type="RefSeq" id="XP_033452278.1">
    <property type="nucleotide sequence ID" value="XM_033591189.1"/>
</dbReference>
<evidence type="ECO:0000256" key="4">
    <source>
        <dbReference type="SAM" id="MobiDB-lite"/>
    </source>
</evidence>
<dbReference type="PROSITE" id="PS50297">
    <property type="entry name" value="ANK_REP_REGION"/>
    <property type="match status" value="1"/>
</dbReference>
<reference evidence="5" key="1">
    <citation type="journal article" date="2020" name="Stud. Mycol.">
        <title>101 Dothideomycetes genomes: a test case for predicting lifestyles and emergence of pathogens.</title>
        <authorList>
            <person name="Haridas S."/>
            <person name="Albert R."/>
            <person name="Binder M."/>
            <person name="Bloem J."/>
            <person name="Labutti K."/>
            <person name="Salamov A."/>
            <person name="Andreopoulos B."/>
            <person name="Baker S."/>
            <person name="Barry K."/>
            <person name="Bills G."/>
            <person name="Bluhm B."/>
            <person name="Cannon C."/>
            <person name="Castanera R."/>
            <person name="Culley D."/>
            <person name="Daum C."/>
            <person name="Ezra D."/>
            <person name="Gonzalez J."/>
            <person name="Henrissat B."/>
            <person name="Kuo A."/>
            <person name="Liang C."/>
            <person name="Lipzen A."/>
            <person name="Lutzoni F."/>
            <person name="Magnuson J."/>
            <person name="Mondo S."/>
            <person name="Nolan M."/>
            <person name="Ohm R."/>
            <person name="Pangilinan J."/>
            <person name="Park H.-J."/>
            <person name="Ramirez L."/>
            <person name="Alfaro M."/>
            <person name="Sun H."/>
            <person name="Tritt A."/>
            <person name="Yoshinaga Y."/>
            <person name="Zwiers L.-H."/>
            <person name="Turgeon B."/>
            <person name="Goodwin S."/>
            <person name="Spatafora J."/>
            <person name="Crous P."/>
            <person name="Grigoriev I."/>
        </authorList>
    </citation>
    <scope>NUCLEOTIDE SEQUENCE</scope>
    <source>
        <strain evidence="5">CBS 183.55</strain>
    </source>
</reference>
<evidence type="ECO:0000256" key="3">
    <source>
        <dbReference type="PROSITE-ProRule" id="PRU00023"/>
    </source>
</evidence>
<feature type="compositionally biased region" description="Polar residues" evidence="4">
    <location>
        <begin position="278"/>
        <end position="298"/>
    </location>
</feature>
<dbReference type="OrthoDB" id="194358at2759"/>
<protein>
    <submittedName>
        <fullName evidence="5">Ankyrin</fullName>
    </submittedName>
</protein>
<dbReference type="InterPro" id="IPR002110">
    <property type="entry name" value="Ankyrin_rpt"/>
</dbReference>
<gene>
    <name evidence="5" type="ORF">M421DRAFT_416760</name>
</gene>
<feature type="region of interest" description="Disordered" evidence="4">
    <location>
        <begin position="1"/>
        <end position="42"/>
    </location>
</feature>
<dbReference type="Proteomes" id="UP000800082">
    <property type="component" value="Unassembled WGS sequence"/>
</dbReference>
<dbReference type="SMART" id="SM00248">
    <property type="entry name" value="ANK"/>
    <property type="match status" value="4"/>
</dbReference>
<dbReference type="GeneID" id="54348857"/>
<proteinExistence type="predicted"/>
<name>A0A6A5RXF8_9PLEO</name>